<dbReference type="OrthoDB" id="406700at2759"/>
<organism evidence="2 3">
    <name type="scientific">Symbiodinium pilosum</name>
    <name type="common">Dinoflagellate</name>
    <dbReference type="NCBI Taxonomy" id="2952"/>
    <lineage>
        <taxon>Eukaryota</taxon>
        <taxon>Sar</taxon>
        <taxon>Alveolata</taxon>
        <taxon>Dinophyceae</taxon>
        <taxon>Suessiales</taxon>
        <taxon>Symbiodiniaceae</taxon>
        <taxon>Symbiodinium</taxon>
    </lineage>
</organism>
<comment type="caution">
    <text evidence="2">The sequence shown here is derived from an EMBL/GenBank/DDBJ whole genome shotgun (WGS) entry which is preliminary data.</text>
</comment>
<keyword evidence="3" id="KW-1185">Reference proteome</keyword>
<accession>A0A812XEG6</accession>
<reference evidence="2" key="1">
    <citation type="submission" date="2021-02" db="EMBL/GenBank/DDBJ databases">
        <authorList>
            <person name="Dougan E. K."/>
            <person name="Rhodes N."/>
            <person name="Thang M."/>
            <person name="Chan C."/>
        </authorList>
    </citation>
    <scope>NUCLEOTIDE SEQUENCE</scope>
</reference>
<sequence length="119" mass="13243">MSGGPHMTMEQVVRTFKPCKLYDGVNEKIVSVEVDGEMEEVEIDPQEGPKILKPDGTGPGPNDFHKLPRVCRSHLDMSAANGLSKGWIFYTSTERKMCVLQAAKINKQRRALAAQRSVE</sequence>
<evidence type="ECO:0000313" key="3">
    <source>
        <dbReference type="Proteomes" id="UP000649617"/>
    </source>
</evidence>
<dbReference type="AlphaFoldDB" id="A0A812XEG6"/>
<dbReference type="Proteomes" id="UP000649617">
    <property type="component" value="Unassembled WGS sequence"/>
</dbReference>
<feature type="region of interest" description="Disordered" evidence="1">
    <location>
        <begin position="40"/>
        <end position="65"/>
    </location>
</feature>
<name>A0A812XEG6_SYMPI</name>
<evidence type="ECO:0000256" key="1">
    <source>
        <dbReference type="SAM" id="MobiDB-lite"/>
    </source>
</evidence>
<proteinExistence type="predicted"/>
<dbReference type="EMBL" id="CAJNIZ010045551">
    <property type="protein sequence ID" value="CAE7723446.1"/>
    <property type="molecule type" value="Genomic_DNA"/>
</dbReference>
<protein>
    <submittedName>
        <fullName evidence="2">Uncharacterized protein</fullName>
    </submittedName>
</protein>
<gene>
    <name evidence="2" type="ORF">SPIL2461_LOCUS20655</name>
</gene>
<evidence type="ECO:0000313" key="2">
    <source>
        <dbReference type="EMBL" id="CAE7723446.1"/>
    </source>
</evidence>